<reference evidence="1" key="2">
    <citation type="journal article" date="2015" name="Fish Shellfish Immunol.">
        <title>Early steps in the European eel (Anguilla anguilla)-Vibrio vulnificus interaction in the gills: Role of the RtxA13 toxin.</title>
        <authorList>
            <person name="Callol A."/>
            <person name="Pajuelo D."/>
            <person name="Ebbesson L."/>
            <person name="Teles M."/>
            <person name="MacKenzie S."/>
            <person name="Amaro C."/>
        </authorList>
    </citation>
    <scope>NUCLEOTIDE SEQUENCE</scope>
</reference>
<organism evidence="1">
    <name type="scientific">Anguilla anguilla</name>
    <name type="common">European freshwater eel</name>
    <name type="synonym">Muraena anguilla</name>
    <dbReference type="NCBI Taxonomy" id="7936"/>
    <lineage>
        <taxon>Eukaryota</taxon>
        <taxon>Metazoa</taxon>
        <taxon>Chordata</taxon>
        <taxon>Craniata</taxon>
        <taxon>Vertebrata</taxon>
        <taxon>Euteleostomi</taxon>
        <taxon>Actinopterygii</taxon>
        <taxon>Neopterygii</taxon>
        <taxon>Teleostei</taxon>
        <taxon>Anguilliformes</taxon>
        <taxon>Anguillidae</taxon>
        <taxon>Anguilla</taxon>
    </lineage>
</organism>
<sequence>MEYGAHSRLLKAPSTLGSSLVHVVPS</sequence>
<proteinExistence type="predicted"/>
<protein>
    <submittedName>
        <fullName evidence="1">Uncharacterized protein</fullName>
    </submittedName>
</protein>
<name>A0A0E9QA06_ANGAN</name>
<dbReference type="EMBL" id="GBXM01095240">
    <property type="protein sequence ID" value="JAH13337.1"/>
    <property type="molecule type" value="Transcribed_RNA"/>
</dbReference>
<evidence type="ECO:0000313" key="1">
    <source>
        <dbReference type="EMBL" id="JAH13337.1"/>
    </source>
</evidence>
<accession>A0A0E9QA06</accession>
<dbReference type="AlphaFoldDB" id="A0A0E9QA06"/>
<reference evidence="1" key="1">
    <citation type="submission" date="2014-11" db="EMBL/GenBank/DDBJ databases">
        <authorList>
            <person name="Amaro Gonzalez C."/>
        </authorList>
    </citation>
    <scope>NUCLEOTIDE SEQUENCE</scope>
</reference>